<proteinExistence type="predicted"/>
<dbReference type="AlphaFoldDB" id="A0ABD2JDV5"/>
<comment type="caution">
    <text evidence="2">The sequence shown here is derived from an EMBL/GenBank/DDBJ whole genome shotgun (WGS) entry which is preliminary data.</text>
</comment>
<gene>
    <name evidence="2" type="ORF">niasHT_023147</name>
</gene>
<evidence type="ECO:0000256" key="1">
    <source>
        <dbReference type="SAM" id="SignalP"/>
    </source>
</evidence>
<accession>A0ABD2JDV5</accession>
<organism evidence="2 3">
    <name type="scientific">Heterodera trifolii</name>
    <dbReference type="NCBI Taxonomy" id="157864"/>
    <lineage>
        <taxon>Eukaryota</taxon>
        <taxon>Metazoa</taxon>
        <taxon>Ecdysozoa</taxon>
        <taxon>Nematoda</taxon>
        <taxon>Chromadorea</taxon>
        <taxon>Rhabditida</taxon>
        <taxon>Tylenchina</taxon>
        <taxon>Tylenchomorpha</taxon>
        <taxon>Tylenchoidea</taxon>
        <taxon>Heteroderidae</taxon>
        <taxon>Heteroderinae</taxon>
        <taxon>Heterodera</taxon>
    </lineage>
</organism>
<feature type="signal peptide" evidence="1">
    <location>
        <begin position="1"/>
        <end position="25"/>
    </location>
</feature>
<reference evidence="2 3" key="1">
    <citation type="submission" date="2024-10" db="EMBL/GenBank/DDBJ databases">
        <authorList>
            <person name="Kim D."/>
        </authorList>
    </citation>
    <scope>NUCLEOTIDE SEQUENCE [LARGE SCALE GENOMIC DNA]</scope>
    <source>
        <strain evidence="2">BH-2024</strain>
    </source>
</reference>
<sequence>MFSFSACCTLFAALILAAFVAVGNAQKPCSNKYMNTWKTCMQQCKSHLSVVVGNVDKLGDCLDSNSALLQSTIKCTQSHSQTAKCQSDTRKHWKLQRSGYRRRNERFDGCRQENVRLYTQMHEQQGGQLREVSQMRLELTGGQCFGAAGEMVRHKQRINIANAKALCKCAAAAGVKNLTPAVCARIRFT</sequence>
<keyword evidence="1" id="KW-0732">Signal</keyword>
<protein>
    <submittedName>
        <fullName evidence="2">Uncharacterized protein</fullName>
    </submittedName>
</protein>
<name>A0ABD2JDV5_9BILA</name>
<evidence type="ECO:0000313" key="3">
    <source>
        <dbReference type="Proteomes" id="UP001620626"/>
    </source>
</evidence>
<evidence type="ECO:0000313" key="2">
    <source>
        <dbReference type="EMBL" id="KAL3088799.1"/>
    </source>
</evidence>
<dbReference type="EMBL" id="JBICBT010000995">
    <property type="protein sequence ID" value="KAL3088799.1"/>
    <property type="molecule type" value="Genomic_DNA"/>
</dbReference>
<feature type="chain" id="PRO_5044864134" evidence="1">
    <location>
        <begin position="26"/>
        <end position="189"/>
    </location>
</feature>
<keyword evidence="3" id="KW-1185">Reference proteome</keyword>
<dbReference type="Proteomes" id="UP001620626">
    <property type="component" value="Unassembled WGS sequence"/>
</dbReference>